<evidence type="ECO:0000313" key="2">
    <source>
        <dbReference type="Proteomes" id="UP000434554"/>
    </source>
</evidence>
<dbReference type="EMBL" id="WBKH01000002">
    <property type="protein sequence ID" value="KAB1479411.1"/>
    <property type="molecule type" value="Genomic_DNA"/>
</dbReference>
<dbReference type="InterPro" id="IPR000801">
    <property type="entry name" value="Esterase-like"/>
</dbReference>
<dbReference type="PANTHER" id="PTHR48098">
    <property type="entry name" value="ENTEROCHELIN ESTERASE-RELATED"/>
    <property type="match status" value="1"/>
</dbReference>
<dbReference type="RefSeq" id="WP_127008722.1">
    <property type="nucleotide sequence ID" value="NZ_CALMIE010000082.1"/>
</dbReference>
<proteinExistence type="predicted"/>
<dbReference type="GeneID" id="83056016"/>
<gene>
    <name evidence="1" type="ORF">F8R14_01705</name>
</gene>
<dbReference type="Pfam" id="PF00756">
    <property type="entry name" value="Esterase"/>
    <property type="match status" value="1"/>
</dbReference>
<dbReference type="AlphaFoldDB" id="A0A833CC13"/>
<accession>A0A833CC13</accession>
<dbReference type="InterPro" id="IPR050583">
    <property type="entry name" value="Mycobacterial_A85_antigen"/>
</dbReference>
<dbReference type="GO" id="GO:0016787">
    <property type="term" value="F:hydrolase activity"/>
    <property type="evidence" value="ECO:0007669"/>
    <property type="project" value="UniProtKB-KW"/>
</dbReference>
<dbReference type="Gene3D" id="3.40.50.1820">
    <property type="entry name" value="alpha/beta hydrolase"/>
    <property type="match status" value="1"/>
</dbReference>
<sequence>MKESFTISGKSIILYKAKQPNQPLVVLNMFEDDSTGVVAELQKMGDFDINLLVISKLEWNAELSPWEIPSISKYEPPFTGGAPQYLEWLLNEALPKAKSLIEGTATKIYIAGYSMAGLFALYALYACDAFDRAACMSSSFWYPDFKEYVATHEMKRAPEKLYFSLGDKEAKTKHAILKTVQENTEAIVDYLKTRKIDVTFETNEGNHFKNIDWRIAKGITAICVLT</sequence>
<name>A0A833CC13_9FIRM</name>
<organism evidence="1 2">
    <name type="scientific">Veillonella seminalis</name>
    <dbReference type="NCBI Taxonomy" id="1502943"/>
    <lineage>
        <taxon>Bacteria</taxon>
        <taxon>Bacillati</taxon>
        <taxon>Bacillota</taxon>
        <taxon>Negativicutes</taxon>
        <taxon>Veillonellales</taxon>
        <taxon>Veillonellaceae</taxon>
        <taxon>Veillonella</taxon>
    </lineage>
</organism>
<dbReference type="Proteomes" id="UP000434554">
    <property type="component" value="Unassembled WGS sequence"/>
</dbReference>
<dbReference type="SUPFAM" id="SSF53474">
    <property type="entry name" value="alpha/beta-Hydrolases"/>
    <property type="match status" value="1"/>
</dbReference>
<keyword evidence="1" id="KW-0378">Hydrolase</keyword>
<dbReference type="PANTHER" id="PTHR48098:SF6">
    <property type="entry name" value="FERRI-BACILLIBACTIN ESTERASE BESA"/>
    <property type="match status" value="1"/>
</dbReference>
<evidence type="ECO:0000313" key="1">
    <source>
        <dbReference type="EMBL" id="KAB1479411.1"/>
    </source>
</evidence>
<comment type="caution">
    <text evidence="1">The sequence shown here is derived from an EMBL/GenBank/DDBJ whole genome shotgun (WGS) entry which is preliminary data.</text>
</comment>
<reference evidence="1 2" key="1">
    <citation type="submission" date="2019-09" db="EMBL/GenBank/DDBJ databases">
        <title>Draft genome sequence of 3 type strains from the CCUG.</title>
        <authorList>
            <person name="Pineiro-Iglesias B."/>
            <person name="Tunovic T."/>
            <person name="Unosson C."/>
            <person name="Inganas E."/>
            <person name="Ohlen M."/>
            <person name="Cardew S."/>
            <person name="Jensie-Markopoulos S."/>
            <person name="Salva-Serra F."/>
            <person name="Jaen-Luchoro D."/>
            <person name="Karlsson R."/>
            <person name="Svensson-Stadler L."/>
            <person name="Chun J."/>
            <person name="Moore E."/>
        </authorList>
    </citation>
    <scope>NUCLEOTIDE SEQUENCE [LARGE SCALE GENOMIC DNA]</scope>
    <source>
        <strain evidence="1 2">CCUG 65427</strain>
    </source>
</reference>
<protein>
    <submittedName>
        <fullName evidence="1">Alpha/beta hydrolase</fullName>
    </submittedName>
</protein>
<dbReference type="InterPro" id="IPR029058">
    <property type="entry name" value="AB_hydrolase_fold"/>
</dbReference>